<dbReference type="FunFam" id="3.30.1360.40:FF:000001">
    <property type="entry name" value="Ribosome-recycling factor"/>
    <property type="match status" value="1"/>
</dbReference>
<gene>
    <name evidence="5 8" type="primary">frr</name>
    <name evidence="8" type="ORF">MOMUL_17140</name>
</gene>
<evidence type="ECO:0000256" key="5">
    <source>
        <dbReference type="HAMAP-Rule" id="MF_00040"/>
    </source>
</evidence>
<evidence type="ECO:0000256" key="6">
    <source>
        <dbReference type="SAM" id="Coils"/>
    </source>
</evidence>
<proteinExistence type="inferred from homology"/>
<dbReference type="InterPro" id="IPR023584">
    <property type="entry name" value="Ribosome_recyc_fac_dom"/>
</dbReference>
<dbReference type="RefSeq" id="WP_062283979.1">
    <property type="nucleotide sequence ID" value="NZ_LTBC01000005.1"/>
</dbReference>
<evidence type="ECO:0000313" key="9">
    <source>
        <dbReference type="Proteomes" id="UP000075670"/>
    </source>
</evidence>
<comment type="caution">
    <text evidence="8">The sequence shown here is derived from an EMBL/GenBank/DDBJ whole genome shotgun (WGS) entry which is preliminary data.</text>
</comment>
<evidence type="ECO:0000256" key="4">
    <source>
        <dbReference type="ARBA" id="ARBA00022917"/>
    </source>
</evidence>
<dbReference type="InterPro" id="IPR036191">
    <property type="entry name" value="RRF_sf"/>
</dbReference>
<evidence type="ECO:0000313" key="8">
    <source>
        <dbReference type="EMBL" id="KYH32139.1"/>
    </source>
</evidence>
<protein>
    <recommendedName>
        <fullName evidence="5">Ribosome-recycling factor</fullName>
        <shortName evidence="5">RRF</shortName>
    </recommendedName>
    <alternativeName>
        <fullName evidence="5">Ribosome-releasing factor</fullName>
    </alternativeName>
</protein>
<evidence type="ECO:0000256" key="3">
    <source>
        <dbReference type="ARBA" id="ARBA00022490"/>
    </source>
</evidence>
<reference evidence="8 9" key="1">
    <citation type="submission" date="2016-02" db="EMBL/GenBank/DDBJ databases">
        <title>Genome sequence of Moorella mulderi DSM 14980.</title>
        <authorList>
            <person name="Poehlein A."/>
            <person name="Daniel R."/>
        </authorList>
    </citation>
    <scope>NUCLEOTIDE SEQUENCE [LARGE SCALE GENOMIC DNA]</scope>
    <source>
        <strain evidence="8 9">DSM 14980</strain>
    </source>
</reference>
<name>A0A151AWV1_9FIRM</name>
<dbReference type="Proteomes" id="UP000075670">
    <property type="component" value="Unassembled WGS sequence"/>
</dbReference>
<sequence length="185" mass="21062">MLDDILKETESRMQKAVENLRRELASIRAGRANPALLEKITVNYYGTPTPINQLATVSAPEARLLVIQPWDRNILPEMEKAILKSDLGLTPASDGTVIRIAIPQLTEERRTELVKMVRKKAEEFRVLVRNARRDANDKLKAQEKNKTASEDEVKRAQEKVQKLTDNYIQTIDKILASKEAEIMEV</sequence>
<dbReference type="AlphaFoldDB" id="A0A151AWV1"/>
<dbReference type="PATRIC" id="fig|1122241.3.peg.1811"/>
<dbReference type="OrthoDB" id="9804006at2"/>
<dbReference type="PANTHER" id="PTHR20982:SF3">
    <property type="entry name" value="MITOCHONDRIAL RIBOSOME RECYCLING FACTOR PSEUDO 1"/>
    <property type="match status" value="1"/>
</dbReference>
<dbReference type="Pfam" id="PF01765">
    <property type="entry name" value="RRF"/>
    <property type="match status" value="1"/>
</dbReference>
<dbReference type="InterPro" id="IPR002661">
    <property type="entry name" value="Ribosome_recyc_fac"/>
</dbReference>
<dbReference type="HAMAP" id="MF_00040">
    <property type="entry name" value="RRF"/>
    <property type="match status" value="1"/>
</dbReference>
<dbReference type="EMBL" id="LTBC01000005">
    <property type="protein sequence ID" value="KYH32139.1"/>
    <property type="molecule type" value="Genomic_DNA"/>
</dbReference>
<evidence type="ECO:0000256" key="2">
    <source>
        <dbReference type="ARBA" id="ARBA00005912"/>
    </source>
</evidence>
<dbReference type="GO" id="GO:0006415">
    <property type="term" value="P:translational termination"/>
    <property type="evidence" value="ECO:0007669"/>
    <property type="project" value="UniProtKB-UniRule"/>
</dbReference>
<dbReference type="PANTHER" id="PTHR20982">
    <property type="entry name" value="RIBOSOME RECYCLING FACTOR"/>
    <property type="match status" value="1"/>
</dbReference>
<accession>A0A151AWV1</accession>
<organism evidence="8 9">
    <name type="scientific">Moorella mulderi DSM 14980</name>
    <dbReference type="NCBI Taxonomy" id="1122241"/>
    <lineage>
        <taxon>Bacteria</taxon>
        <taxon>Bacillati</taxon>
        <taxon>Bacillota</taxon>
        <taxon>Clostridia</taxon>
        <taxon>Neomoorellales</taxon>
        <taxon>Neomoorellaceae</taxon>
        <taxon>Neomoorella</taxon>
    </lineage>
</organism>
<keyword evidence="9" id="KW-1185">Reference proteome</keyword>
<dbReference type="FunFam" id="1.10.132.20:FF:000001">
    <property type="entry name" value="Ribosome-recycling factor"/>
    <property type="match status" value="1"/>
</dbReference>
<comment type="similarity">
    <text evidence="2 5">Belongs to the RRF family.</text>
</comment>
<dbReference type="NCBIfam" id="TIGR00496">
    <property type="entry name" value="frr"/>
    <property type="match status" value="1"/>
</dbReference>
<dbReference type="SUPFAM" id="SSF55194">
    <property type="entry name" value="Ribosome recycling factor, RRF"/>
    <property type="match status" value="1"/>
</dbReference>
<keyword evidence="6" id="KW-0175">Coiled coil</keyword>
<dbReference type="GO" id="GO:0005737">
    <property type="term" value="C:cytoplasm"/>
    <property type="evidence" value="ECO:0007669"/>
    <property type="project" value="UniProtKB-SubCell"/>
</dbReference>
<dbReference type="CDD" id="cd00520">
    <property type="entry name" value="RRF"/>
    <property type="match status" value="1"/>
</dbReference>
<comment type="function">
    <text evidence="5">Responsible for the release of ribosomes from messenger RNA at the termination of protein biosynthesis. May increase the efficiency of translation by recycling ribosomes from one round of translation to another.</text>
</comment>
<feature type="domain" description="Ribosome recycling factor" evidence="7">
    <location>
        <begin position="20"/>
        <end position="183"/>
    </location>
</feature>
<evidence type="ECO:0000256" key="1">
    <source>
        <dbReference type="ARBA" id="ARBA00004496"/>
    </source>
</evidence>
<evidence type="ECO:0000259" key="7">
    <source>
        <dbReference type="Pfam" id="PF01765"/>
    </source>
</evidence>
<dbReference type="Gene3D" id="3.30.1360.40">
    <property type="match status" value="1"/>
</dbReference>
<dbReference type="Gene3D" id="1.10.132.20">
    <property type="entry name" value="Ribosome-recycling factor"/>
    <property type="match status" value="1"/>
</dbReference>
<dbReference type="GO" id="GO:0043023">
    <property type="term" value="F:ribosomal large subunit binding"/>
    <property type="evidence" value="ECO:0007669"/>
    <property type="project" value="TreeGrafter"/>
</dbReference>
<feature type="coiled-coil region" evidence="6">
    <location>
        <begin position="132"/>
        <end position="173"/>
    </location>
</feature>
<keyword evidence="4 5" id="KW-0648">Protein biosynthesis</keyword>
<comment type="subcellular location">
    <subcellularLocation>
        <location evidence="1 5">Cytoplasm</location>
    </subcellularLocation>
</comment>
<keyword evidence="3 5" id="KW-0963">Cytoplasm</keyword>